<dbReference type="CDD" id="cd02248">
    <property type="entry name" value="Peptidase_C1A"/>
    <property type="match status" value="1"/>
</dbReference>
<dbReference type="Proteomes" id="UP000019132">
    <property type="component" value="Unassembled WGS sequence"/>
</dbReference>
<dbReference type="InterPro" id="IPR000169">
    <property type="entry name" value="Pept_cys_AS"/>
</dbReference>
<evidence type="ECO:0000313" key="5">
    <source>
        <dbReference type="EnsemblProtists" id="PYU1_T003750"/>
    </source>
</evidence>
<feature type="chain" id="PRO_5018624633" description="Peptidase C1A papain C-terminal domain-containing protein" evidence="3">
    <location>
        <begin position="20"/>
        <end position="360"/>
    </location>
</feature>
<comment type="similarity">
    <text evidence="1">Belongs to the peptidase C1 family.</text>
</comment>
<evidence type="ECO:0000256" key="1">
    <source>
        <dbReference type="ARBA" id="ARBA00008455"/>
    </source>
</evidence>
<dbReference type="SMART" id="SM00645">
    <property type="entry name" value="Pept_C1"/>
    <property type="match status" value="1"/>
</dbReference>
<reference evidence="6" key="2">
    <citation type="submission" date="2010-04" db="EMBL/GenBank/DDBJ databases">
        <authorList>
            <person name="Buell R."/>
            <person name="Hamilton J."/>
            <person name="Hostetler J."/>
        </authorList>
    </citation>
    <scope>NUCLEOTIDE SEQUENCE [LARGE SCALE GENOMIC DNA]</scope>
    <source>
        <strain evidence="6">DAOM:BR144</strain>
    </source>
</reference>
<keyword evidence="6" id="KW-1185">Reference proteome</keyword>
<dbReference type="EnsemblProtists" id="PYU1_T003750">
    <property type="protein sequence ID" value="PYU1_T003750"/>
    <property type="gene ID" value="PYU1_G003740"/>
</dbReference>
<dbReference type="InParanoid" id="K3WFK9"/>
<dbReference type="PROSITE" id="PS00139">
    <property type="entry name" value="THIOL_PROTEASE_CYS"/>
    <property type="match status" value="1"/>
</dbReference>
<dbReference type="OMA" id="ICTADSY"/>
<accession>K3WFK9</accession>
<protein>
    <recommendedName>
        <fullName evidence="4">Peptidase C1A papain C-terminal domain-containing protein</fullName>
    </recommendedName>
</protein>
<dbReference type="Pfam" id="PF00112">
    <property type="entry name" value="Peptidase_C1"/>
    <property type="match status" value="1"/>
</dbReference>
<dbReference type="eggNOG" id="KOG1543">
    <property type="taxonomic scope" value="Eukaryota"/>
</dbReference>
<dbReference type="PRINTS" id="PR00705">
    <property type="entry name" value="PAPAIN"/>
</dbReference>
<dbReference type="InterPro" id="IPR013128">
    <property type="entry name" value="Peptidase_C1A"/>
</dbReference>
<dbReference type="STRING" id="431595.K3WFK9"/>
<dbReference type="VEuPathDB" id="FungiDB:PYU1_G003740"/>
<dbReference type="InterPro" id="IPR039417">
    <property type="entry name" value="Peptidase_C1A_papain-like"/>
</dbReference>
<feature type="domain" description="Peptidase C1A papain C-terminal" evidence="4">
    <location>
        <begin position="147"/>
        <end position="358"/>
    </location>
</feature>
<dbReference type="EMBL" id="GL376638">
    <property type="status" value="NOT_ANNOTATED_CDS"/>
    <property type="molecule type" value="Genomic_DNA"/>
</dbReference>
<feature type="signal peptide" evidence="3">
    <location>
        <begin position="1"/>
        <end position="19"/>
    </location>
</feature>
<name>K3WFK9_GLOUD</name>
<sequence length="360" mass="37757">MKTAAVLAYAALAITAASAVDIPVEHIQQFVLGKASIAKELAQWKDSVAGQVAKKNGYYKEEQPVDAVLNDNHLKRFFLTKLSIAEAEKANPEATFSINTPFTLMTDEEFAQYVKRSSATVDGLNALAAANITTVTIDQPQDNSRKLATTLDWTTSGCVAGVKDQGQCGSCWAFSSVGALESANCLKTGALELFSDQQVTSCDPKSGGCNGGATSYALQYVKSKGSICTADSYPYTSGDGTTGTCNTSSCTAKTLSISSITSVSGTEAALISAIAKQPVAVAVAAGNNAWKQYSGGVLSSCETTDLDHAVLAVGYDTTSFKLKNQWGTWWGDGGYIKLKRNGANSACSVVNPYSVYPNIA</sequence>
<organism evidence="5 6">
    <name type="scientific">Globisporangium ultimum (strain ATCC 200006 / CBS 805.95 / DAOM BR144)</name>
    <name type="common">Pythium ultimum</name>
    <dbReference type="NCBI Taxonomy" id="431595"/>
    <lineage>
        <taxon>Eukaryota</taxon>
        <taxon>Sar</taxon>
        <taxon>Stramenopiles</taxon>
        <taxon>Oomycota</taxon>
        <taxon>Peronosporomycetes</taxon>
        <taxon>Pythiales</taxon>
        <taxon>Pythiaceae</taxon>
        <taxon>Globisporangium</taxon>
    </lineage>
</organism>
<dbReference type="PROSITE" id="PS00639">
    <property type="entry name" value="THIOL_PROTEASE_HIS"/>
    <property type="match status" value="1"/>
</dbReference>
<proteinExistence type="inferred from homology"/>
<keyword evidence="2" id="KW-0865">Zymogen</keyword>
<keyword evidence="3" id="KW-0732">Signal</keyword>
<dbReference type="AlphaFoldDB" id="K3WFK9"/>
<dbReference type="InterPro" id="IPR038765">
    <property type="entry name" value="Papain-like_cys_pep_sf"/>
</dbReference>
<dbReference type="GO" id="GO:0008234">
    <property type="term" value="F:cysteine-type peptidase activity"/>
    <property type="evidence" value="ECO:0007669"/>
    <property type="project" value="InterPro"/>
</dbReference>
<evidence type="ECO:0000313" key="6">
    <source>
        <dbReference type="Proteomes" id="UP000019132"/>
    </source>
</evidence>
<dbReference type="InterPro" id="IPR000668">
    <property type="entry name" value="Peptidase_C1A_C"/>
</dbReference>
<reference evidence="5" key="3">
    <citation type="submission" date="2015-02" db="UniProtKB">
        <authorList>
            <consortium name="EnsemblProtists"/>
        </authorList>
    </citation>
    <scope>IDENTIFICATION</scope>
    <source>
        <strain evidence="5">DAOM BR144</strain>
    </source>
</reference>
<dbReference type="GO" id="GO:0006508">
    <property type="term" value="P:proteolysis"/>
    <property type="evidence" value="ECO:0007669"/>
    <property type="project" value="InterPro"/>
</dbReference>
<dbReference type="PANTHER" id="PTHR12411">
    <property type="entry name" value="CYSTEINE PROTEASE FAMILY C1-RELATED"/>
    <property type="match status" value="1"/>
</dbReference>
<reference evidence="6" key="1">
    <citation type="journal article" date="2010" name="Genome Biol.">
        <title>Genome sequence of the necrotrophic plant pathogen Pythium ultimum reveals original pathogenicity mechanisms and effector repertoire.</title>
        <authorList>
            <person name="Levesque C.A."/>
            <person name="Brouwer H."/>
            <person name="Cano L."/>
            <person name="Hamilton J.P."/>
            <person name="Holt C."/>
            <person name="Huitema E."/>
            <person name="Raffaele S."/>
            <person name="Robideau G.P."/>
            <person name="Thines M."/>
            <person name="Win J."/>
            <person name="Zerillo M.M."/>
            <person name="Beakes G.W."/>
            <person name="Boore J.L."/>
            <person name="Busam D."/>
            <person name="Dumas B."/>
            <person name="Ferriera S."/>
            <person name="Fuerstenberg S.I."/>
            <person name="Gachon C.M."/>
            <person name="Gaulin E."/>
            <person name="Govers F."/>
            <person name="Grenville-Briggs L."/>
            <person name="Horner N."/>
            <person name="Hostetler J."/>
            <person name="Jiang R.H."/>
            <person name="Johnson J."/>
            <person name="Krajaejun T."/>
            <person name="Lin H."/>
            <person name="Meijer H.J."/>
            <person name="Moore B."/>
            <person name="Morris P."/>
            <person name="Phuntmart V."/>
            <person name="Puiu D."/>
            <person name="Shetty J."/>
            <person name="Stajich J.E."/>
            <person name="Tripathy S."/>
            <person name="Wawra S."/>
            <person name="van West P."/>
            <person name="Whitty B.R."/>
            <person name="Coutinho P.M."/>
            <person name="Henrissat B."/>
            <person name="Martin F."/>
            <person name="Thomas P.D."/>
            <person name="Tyler B.M."/>
            <person name="De Vries R.P."/>
            <person name="Kamoun S."/>
            <person name="Yandell M."/>
            <person name="Tisserat N."/>
            <person name="Buell C.R."/>
        </authorList>
    </citation>
    <scope>NUCLEOTIDE SEQUENCE</scope>
    <source>
        <strain evidence="6">DAOM:BR144</strain>
    </source>
</reference>
<dbReference type="HOGENOM" id="CLU_012184_1_0_1"/>
<evidence type="ECO:0000256" key="2">
    <source>
        <dbReference type="ARBA" id="ARBA00023145"/>
    </source>
</evidence>
<evidence type="ECO:0000256" key="3">
    <source>
        <dbReference type="SAM" id="SignalP"/>
    </source>
</evidence>
<dbReference type="InterPro" id="IPR025660">
    <property type="entry name" value="Pept_his_AS"/>
</dbReference>
<dbReference type="Gene3D" id="3.90.70.10">
    <property type="entry name" value="Cysteine proteinases"/>
    <property type="match status" value="1"/>
</dbReference>
<dbReference type="SUPFAM" id="SSF54001">
    <property type="entry name" value="Cysteine proteinases"/>
    <property type="match status" value="1"/>
</dbReference>
<evidence type="ECO:0000259" key="4">
    <source>
        <dbReference type="SMART" id="SM00645"/>
    </source>
</evidence>